<proteinExistence type="predicted"/>
<sequence length="141" mass="15815">MRTVIWNQSAFFPTVGDEGDILIGLDGLLLEMVENAPLRLAIIAIDETDVARSTLFRQRAAYDQLEILLPVVWSRMKVRCGCRTRLRWPPIFPALPEHDNVATISPPKRPQSQSATNPIQFCAAQLPSRTVRGTPARRVPN</sequence>
<gene>
    <name evidence="1" type="primary">msi044</name>
</gene>
<dbReference type="AlphaFoldDB" id="Q8KGZ0"/>
<evidence type="ECO:0000313" key="1">
    <source>
        <dbReference type="EMBL" id="CAD31449.1"/>
    </source>
</evidence>
<name>Q8KGZ0_RHILI</name>
<accession>Q8KGZ0</accession>
<protein>
    <submittedName>
        <fullName evidence="1">Uncharacterized protein</fullName>
    </submittedName>
</protein>
<reference evidence="1" key="1">
    <citation type="journal article" date="2002" name="J. Bacteriol.">
        <title>Comparative sequence analysis of the symbiosis island of Mesorhizobium loti strain R7A.</title>
        <authorList>
            <person name="Sullivan J.T."/>
            <person name="Trzebiatowski J.R."/>
            <person name="Cruickshank R.W."/>
            <person name="Gouzy J."/>
            <person name="Brown S.D."/>
            <person name="Elliot R.M."/>
            <person name="Fleetwood D.J."/>
            <person name="McCallum N.G."/>
            <person name="Rossbach U."/>
            <person name="Stuart G.S."/>
            <person name="Weaver J.E."/>
            <person name="Webby R.J."/>
            <person name="de Bruijn F.J."/>
            <person name="Ronson C.W."/>
        </authorList>
    </citation>
    <scope>NUCLEOTIDE SEQUENCE</scope>
    <source>
        <strain evidence="1">R7A</strain>
    </source>
</reference>
<dbReference type="EMBL" id="AL672112">
    <property type="protein sequence ID" value="CAD31449.1"/>
    <property type="molecule type" value="Genomic_DNA"/>
</dbReference>
<organism evidence="1">
    <name type="scientific">Rhizobium loti</name>
    <name type="common">Mesorhizobium loti</name>
    <dbReference type="NCBI Taxonomy" id="381"/>
    <lineage>
        <taxon>Bacteria</taxon>
        <taxon>Pseudomonadati</taxon>
        <taxon>Pseudomonadota</taxon>
        <taxon>Alphaproteobacteria</taxon>
        <taxon>Hyphomicrobiales</taxon>
        <taxon>Phyllobacteriaceae</taxon>
        <taxon>Mesorhizobium</taxon>
    </lineage>
</organism>